<dbReference type="EMBL" id="JHAC01000021">
    <property type="protein sequence ID" value="EYB68554.1"/>
    <property type="molecule type" value="Genomic_DNA"/>
</dbReference>
<feature type="domain" description="HTH cro/C1-type" evidence="1">
    <location>
        <begin position="5"/>
        <end position="49"/>
    </location>
</feature>
<evidence type="ECO:0000313" key="2">
    <source>
        <dbReference type="EMBL" id="EYB68554.1"/>
    </source>
</evidence>
<gene>
    <name evidence="2" type="ORF">DEIPH_ctg021orf0072</name>
</gene>
<dbReference type="InterPro" id="IPR001387">
    <property type="entry name" value="Cro/C1-type_HTH"/>
</dbReference>
<dbReference type="STRING" id="1476583.DEIPH_ctg021orf0072"/>
<dbReference type="Pfam" id="PF13443">
    <property type="entry name" value="HTH_26"/>
    <property type="match status" value="1"/>
</dbReference>
<evidence type="ECO:0000313" key="3">
    <source>
        <dbReference type="Proteomes" id="UP000020492"/>
    </source>
</evidence>
<organism evidence="2 3">
    <name type="scientific">Deinococcus phoenicis</name>
    <dbReference type="NCBI Taxonomy" id="1476583"/>
    <lineage>
        <taxon>Bacteria</taxon>
        <taxon>Thermotogati</taxon>
        <taxon>Deinococcota</taxon>
        <taxon>Deinococci</taxon>
        <taxon>Deinococcales</taxon>
        <taxon>Deinococcaceae</taxon>
        <taxon>Deinococcus</taxon>
    </lineage>
</organism>
<proteinExistence type="predicted"/>
<keyword evidence="3" id="KW-1185">Reference proteome</keyword>
<dbReference type="AlphaFoldDB" id="A0A016QS33"/>
<reference evidence="2 3" key="1">
    <citation type="submission" date="2014-03" db="EMBL/GenBank/DDBJ databases">
        <title>Draft genome sequence of Deinococcus phoenicis 1P10ME.</title>
        <authorList>
            <person name="Stepanov V.G."/>
            <person name="Vaishampayan P."/>
            <person name="Venkateswaran K."/>
            <person name="Fox G.E."/>
        </authorList>
    </citation>
    <scope>NUCLEOTIDE SEQUENCE [LARGE SCALE GENOMIC DNA]</scope>
    <source>
        <strain evidence="2 3">1P10ME</strain>
    </source>
</reference>
<dbReference type="PATRIC" id="fig|1476583.3.peg.1392"/>
<comment type="caution">
    <text evidence="2">The sequence shown here is derived from an EMBL/GenBank/DDBJ whole genome shotgun (WGS) entry which is preliminary data.</text>
</comment>
<accession>A0A016QS33</accession>
<sequence length="78" mass="8814">MVAWKLKETMDGHGVTRYALQKDTGIAMNTIRAMYDAETQRPDLALLDRVIHGLRRLTGKDLGLEDVLRFTPGETREG</sequence>
<evidence type="ECO:0000259" key="1">
    <source>
        <dbReference type="Pfam" id="PF13443"/>
    </source>
</evidence>
<dbReference type="Proteomes" id="UP000020492">
    <property type="component" value="Unassembled WGS sequence"/>
</dbReference>
<protein>
    <recommendedName>
        <fullName evidence="1">HTH cro/C1-type domain-containing protein</fullName>
    </recommendedName>
</protein>
<name>A0A016QS33_9DEIO</name>